<sequence length="167" mass="18597">MTVTLEEIENYHNILLGEHDGKEKQLQTQRKRLTDAIYNTIDSGVAPDDDHIAEIAAGMQKDVQLRDFVLGLPSERKIEDVNTYLAYFVDSVPNEFIAPVGSVLAANLYSLEQAGPAKELLSKVLEFSPRYSLAQLLNRVFNSGWPAAAFTAMTYELHPKVKEGMGI</sequence>
<gene>
    <name evidence="1" type="ORF">UFOVP404_29</name>
</gene>
<dbReference type="Pfam" id="PF13830">
    <property type="entry name" value="DUF4192"/>
    <property type="match status" value="1"/>
</dbReference>
<evidence type="ECO:0000313" key="1">
    <source>
        <dbReference type="EMBL" id="CAB4140127.1"/>
    </source>
</evidence>
<dbReference type="InterPro" id="IPR025447">
    <property type="entry name" value="DUF4192"/>
</dbReference>
<protein>
    <submittedName>
        <fullName evidence="1">Uncharacterized protein</fullName>
    </submittedName>
</protein>
<accession>A0A6J5M419</accession>
<reference evidence="1" key="1">
    <citation type="submission" date="2020-04" db="EMBL/GenBank/DDBJ databases">
        <authorList>
            <person name="Chiriac C."/>
            <person name="Salcher M."/>
            <person name="Ghai R."/>
            <person name="Kavagutti S V."/>
        </authorList>
    </citation>
    <scope>NUCLEOTIDE SEQUENCE</scope>
</reference>
<dbReference type="EMBL" id="LR796377">
    <property type="protein sequence ID" value="CAB4140127.1"/>
    <property type="molecule type" value="Genomic_DNA"/>
</dbReference>
<proteinExistence type="predicted"/>
<organism evidence="1">
    <name type="scientific">uncultured Caudovirales phage</name>
    <dbReference type="NCBI Taxonomy" id="2100421"/>
    <lineage>
        <taxon>Viruses</taxon>
        <taxon>Duplodnaviria</taxon>
        <taxon>Heunggongvirae</taxon>
        <taxon>Uroviricota</taxon>
        <taxon>Caudoviricetes</taxon>
        <taxon>Peduoviridae</taxon>
        <taxon>Maltschvirus</taxon>
        <taxon>Maltschvirus maltsch</taxon>
    </lineage>
</organism>
<name>A0A6J5M419_9CAUD</name>